<protein>
    <recommendedName>
        <fullName evidence="1">Mg chelatase-related protein C-terminal domain-containing protein</fullName>
    </recommendedName>
</protein>
<proteinExistence type="predicted"/>
<dbReference type="InterPro" id="IPR025158">
    <property type="entry name" value="Mg_chelat-rel_C"/>
</dbReference>
<dbReference type="Proteomes" id="UP000216024">
    <property type="component" value="Unassembled WGS sequence"/>
</dbReference>
<evidence type="ECO:0000313" key="3">
    <source>
        <dbReference type="Proteomes" id="UP000216024"/>
    </source>
</evidence>
<evidence type="ECO:0000313" key="2">
    <source>
        <dbReference type="EMBL" id="PAB61292.1"/>
    </source>
</evidence>
<reference evidence="2 3" key="1">
    <citation type="submission" date="2017-06" db="EMBL/GenBank/DDBJ databases">
        <title>Draft genome sequence of anaerobic fermentative bacterium Anaeromicrobium sediminis DY2726D isolated from West Pacific Ocean sediments.</title>
        <authorList>
            <person name="Zeng X."/>
        </authorList>
    </citation>
    <scope>NUCLEOTIDE SEQUENCE [LARGE SCALE GENOMIC DNA]</scope>
    <source>
        <strain evidence="2 3">DY2726D</strain>
    </source>
</reference>
<gene>
    <name evidence="2" type="ORF">CCE28_02350</name>
</gene>
<keyword evidence="3" id="KW-1185">Reference proteome</keyword>
<feature type="domain" description="Mg chelatase-related protein C-terminal" evidence="1">
    <location>
        <begin position="13"/>
        <end position="43"/>
    </location>
</feature>
<dbReference type="OrthoDB" id="9813147at2"/>
<dbReference type="EMBL" id="NIBG01000001">
    <property type="protein sequence ID" value="PAB61292.1"/>
    <property type="molecule type" value="Genomic_DNA"/>
</dbReference>
<organism evidence="2 3">
    <name type="scientific">Anaeromicrobium sediminis</name>
    <dbReference type="NCBI Taxonomy" id="1478221"/>
    <lineage>
        <taxon>Bacteria</taxon>
        <taxon>Bacillati</taxon>
        <taxon>Bacillota</taxon>
        <taxon>Clostridia</taxon>
        <taxon>Peptostreptococcales</taxon>
        <taxon>Thermotaleaceae</taxon>
        <taxon>Anaeromicrobium</taxon>
    </lineage>
</organism>
<evidence type="ECO:0000259" key="1">
    <source>
        <dbReference type="Pfam" id="PF13335"/>
    </source>
</evidence>
<dbReference type="Pfam" id="PF13335">
    <property type="entry name" value="Mg_chelatase_C"/>
    <property type="match status" value="1"/>
</dbReference>
<accession>A0A267MPE4</accession>
<comment type="caution">
    <text evidence="2">The sequence shown here is derived from an EMBL/GenBank/DDBJ whole genome shotgun (WGS) entry which is preliminary data.</text>
</comment>
<dbReference type="AlphaFoldDB" id="A0A267MPE4"/>
<sequence length="47" mass="5509">MTTYHLIGVKHGRTKLVKLSRTIAELEESENVLVSHVTEAIQYYWTY</sequence>
<name>A0A267MPE4_9FIRM</name>